<dbReference type="InterPro" id="IPR050144">
    <property type="entry name" value="AAE_transporter"/>
</dbReference>
<dbReference type="Gene3D" id="3.30.70.1450">
    <property type="entry name" value="Regulator of K+ conductance, C-terminal domain"/>
    <property type="match status" value="1"/>
</dbReference>
<evidence type="ECO:0000313" key="3">
    <source>
        <dbReference type="Proteomes" id="UP000028091"/>
    </source>
</evidence>
<dbReference type="Pfam" id="PF02080">
    <property type="entry name" value="TrkA_C"/>
    <property type="match status" value="1"/>
</dbReference>
<dbReference type="Proteomes" id="UP000028091">
    <property type="component" value="Unassembled WGS sequence"/>
</dbReference>
<protein>
    <submittedName>
        <fullName evidence="2">K(+)/H(+) antiporter subunit KhtT</fullName>
    </submittedName>
</protein>
<dbReference type="InterPro" id="IPR036721">
    <property type="entry name" value="RCK_C_sf"/>
</dbReference>
<reference evidence="2 3" key="1">
    <citation type="submission" date="2012-09" db="EMBL/GenBank/DDBJ databases">
        <title>Genome Sequence of Bacillus sp. DW5-4.</title>
        <authorList>
            <person name="Lai Q."/>
            <person name="Liu Y."/>
            <person name="Shao Z."/>
        </authorList>
    </citation>
    <scope>NUCLEOTIDE SEQUENCE [LARGE SCALE GENOMIC DNA]</scope>
    <source>
        <strain evidence="2 3">DW5-4</strain>
    </source>
</reference>
<dbReference type="EMBL" id="JOTP01000010">
    <property type="protein sequence ID" value="KEP26357.1"/>
    <property type="molecule type" value="Genomic_DNA"/>
</dbReference>
<dbReference type="OrthoDB" id="67547at2"/>
<name>A0A081LAT1_9BACI</name>
<dbReference type="InterPro" id="IPR006037">
    <property type="entry name" value="RCK_C"/>
</dbReference>
<evidence type="ECO:0000259" key="1">
    <source>
        <dbReference type="PROSITE" id="PS51202"/>
    </source>
</evidence>
<dbReference type="InterPro" id="IPR026278">
    <property type="entry name" value="KhtT"/>
</dbReference>
<dbReference type="eggNOG" id="COG0490">
    <property type="taxonomic scope" value="Bacteria"/>
</dbReference>
<feature type="domain" description="RCK C-terminal" evidence="1">
    <location>
        <begin position="76"/>
        <end position="161"/>
    </location>
</feature>
<dbReference type="RefSeq" id="WP_034321519.1">
    <property type="nucleotide sequence ID" value="NZ_JOTP01000010.1"/>
</dbReference>
<gene>
    <name evidence="2" type="ORF">BA70_02165</name>
</gene>
<accession>A0A081LAT1</accession>
<organism evidence="2 3">
    <name type="scientific">Bacillus zhangzhouensis</name>
    <dbReference type="NCBI Taxonomy" id="1178540"/>
    <lineage>
        <taxon>Bacteria</taxon>
        <taxon>Bacillati</taxon>
        <taxon>Bacillota</taxon>
        <taxon>Bacilli</taxon>
        <taxon>Bacillales</taxon>
        <taxon>Bacillaceae</taxon>
        <taxon>Bacillus</taxon>
    </lineage>
</organism>
<evidence type="ECO:0000313" key="2">
    <source>
        <dbReference type="EMBL" id="KEP26357.1"/>
    </source>
</evidence>
<dbReference type="PROSITE" id="PS51202">
    <property type="entry name" value="RCK_C"/>
    <property type="match status" value="1"/>
</dbReference>
<dbReference type="SUPFAM" id="SSF116726">
    <property type="entry name" value="TrkA C-terminal domain-like"/>
    <property type="match status" value="1"/>
</dbReference>
<sequence length="165" mass="18664">MNIKENDLPGIGKKFEIETRNREKMTIVIHDDGRREIYRFDDDDPDEVLSTISLDDAESRQIAAIIGGMVYKPQALETIEMAFNDLIIEWFKVEKGAKAVGHTLGDLDVRQNYEVTVIAIIKHTNEKLLNPGADSIIQANDTMVISGERKHLKRLIRDFLSRGGA</sequence>
<dbReference type="Pfam" id="PF25991">
    <property type="entry name" value="KhtT_N"/>
    <property type="match status" value="1"/>
</dbReference>
<keyword evidence="3" id="KW-1185">Reference proteome</keyword>
<dbReference type="GO" id="GO:0006813">
    <property type="term" value="P:potassium ion transport"/>
    <property type="evidence" value="ECO:0007669"/>
    <property type="project" value="InterPro"/>
</dbReference>
<dbReference type="InterPro" id="IPR058776">
    <property type="entry name" value="KhtT-like_N"/>
</dbReference>
<dbReference type="PANTHER" id="PTHR30445:SF8">
    <property type="entry name" value="K(+)_H(+) ANTIPORTER SUBUNIT KHTT"/>
    <property type="match status" value="1"/>
</dbReference>
<dbReference type="AlphaFoldDB" id="A0A081LAT1"/>
<dbReference type="PIRSF" id="PIRSF005028">
    <property type="entry name" value="KhtT"/>
    <property type="match status" value="1"/>
</dbReference>
<dbReference type="GO" id="GO:0008324">
    <property type="term" value="F:monoatomic cation transmembrane transporter activity"/>
    <property type="evidence" value="ECO:0007669"/>
    <property type="project" value="InterPro"/>
</dbReference>
<comment type="caution">
    <text evidence="2">The sequence shown here is derived from an EMBL/GenBank/DDBJ whole genome shotgun (WGS) entry which is preliminary data.</text>
</comment>
<proteinExistence type="predicted"/>
<dbReference type="PANTHER" id="PTHR30445">
    <property type="entry name" value="K(+)_H(+) ANTIPORTER SUBUNIT KHTT"/>
    <property type="match status" value="1"/>
</dbReference>